<dbReference type="SMART" id="SM00198">
    <property type="entry name" value="SCP"/>
    <property type="match status" value="1"/>
</dbReference>
<dbReference type="CDD" id="cd05381">
    <property type="entry name" value="CAP_PR-1"/>
    <property type="match status" value="1"/>
</dbReference>
<evidence type="ECO:0000313" key="10">
    <source>
        <dbReference type="RefSeq" id="XP_021864306.1"/>
    </source>
</evidence>
<feature type="chain" id="PRO_5040343755" evidence="7">
    <location>
        <begin position="28"/>
        <end position="167"/>
    </location>
</feature>
<evidence type="ECO:0000256" key="6">
    <source>
        <dbReference type="ARBA" id="ARBA00023265"/>
    </source>
</evidence>
<evidence type="ECO:0000256" key="4">
    <source>
        <dbReference type="ARBA" id="ARBA00022821"/>
    </source>
</evidence>
<reference evidence="10" key="2">
    <citation type="submission" date="2025-08" db="UniProtKB">
        <authorList>
            <consortium name="RefSeq"/>
        </authorList>
    </citation>
    <scope>IDENTIFICATION</scope>
    <source>
        <tissue evidence="10">Leaf</tissue>
    </source>
</reference>
<keyword evidence="9" id="KW-1185">Reference proteome</keyword>
<dbReference type="RefSeq" id="XP_021864306.1">
    <property type="nucleotide sequence ID" value="XM_022008614.2"/>
</dbReference>
<accession>A0A9R0JAN3</accession>
<dbReference type="GeneID" id="110803134"/>
<evidence type="ECO:0000256" key="5">
    <source>
        <dbReference type="ARBA" id="ARBA00023157"/>
    </source>
</evidence>
<dbReference type="AlphaFoldDB" id="A0A9R0JAN3"/>
<proteinExistence type="inferred from homology"/>
<dbReference type="InterPro" id="IPR035940">
    <property type="entry name" value="CAP_sf"/>
</dbReference>
<dbReference type="Pfam" id="PF00188">
    <property type="entry name" value="CAP"/>
    <property type="match status" value="1"/>
</dbReference>
<evidence type="ECO:0000259" key="8">
    <source>
        <dbReference type="SMART" id="SM00198"/>
    </source>
</evidence>
<sequence length="167" mass="18246">MNYSTKIFAFVTCFIALTLALTQKCHSQNLPQDYVDAHNTARASVGVGNIQWNTTLATYAQNYANTRISTCVMQHSGGPYGENLAAGSSATLTGTAAVNLWVGEKVNYDYYTNTCAPDKVCGHYTQVVWSTSGQLGCARVQCTSGWYFIICSYSARGNYIGQKPYEL</sequence>
<organism evidence="9 10">
    <name type="scientific">Spinacia oleracea</name>
    <name type="common">Spinach</name>
    <dbReference type="NCBI Taxonomy" id="3562"/>
    <lineage>
        <taxon>Eukaryota</taxon>
        <taxon>Viridiplantae</taxon>
        <taxon>Streptophyta</taxon>
        <taxon>Embryophyta</taxon>
        <taxon>Tracheophyta</taxon>
        <taxon>Spermatophyta</taxon>
        <taxon>Magnoliopsida</taxon>
        <taxon>eudicotyledons</taxon>
        <taxon>Gunneridae</taxon>
        <taxon>Pentapetalae</taxon>
        <taxon>Caryophyllales</taxon>
        <taxon>Chenopodiaceae</taxon>
        <taxon>Chenopodioideae</taxon>
        <taxon>Anserineae</taxon>
        <taxon>Spinacia</taxon>
    </lineage>
</organism>
<feature type="signal peptide" evidence="7">
    <location>
        <begin position="1"/>
        <end position="27"/>
    </location>
</feature>
<dbReference type="PROSITE" id="PS01010">
    <property type="entry name" value="CRISP_2"/>
    <property type="match status" value="1"/>
</dbReference>
<dbReference type="PROSITE" id="PS01009">
    <property type="entry name" value="CRISP_1"/>
    <property type="match status" value="1"/>
</dbReference>
<dbReference type="KEGG" id="soe:110803134"/>
<dbReference type="InterPro" id="IPR002413">
    <property type="entry name" value="V5_allergen-like"/>
</dbReference>
<keyword evidence="4" id="KW-0611">Plant defense</keyword>
<name>A0A9R0JAN3_SPIOL</name>
<protein>
    <submittedName>
        <fullName evidence="10">Pathogenesis-related protein PRB1-3-like</fullName>
    </submittedName>
</protein>
<keyword evidence="6" id="KW-0568">Pathogenesis-related protein</keyword>
<dbReference type="InterPro" id="IPR018244">
    <property type="entry name" value="Allrgn_V5/Tpx1_CS"/>
</dbReference>
<keyword evidence="3 7" id="KW-0732">Signal</keyword>
<gene>
    <name evidence="10" type="primary">LOC110803134</name>
</gene>
<dbReference type="PANTHER" id="PTHR10334">
    <property type="entry name" value="CYSTEINE-RICH SECRETORY PROTEIN-RELATED"/>
    <property type="match status" value="1"/>
</dbReference>
<evidence type="ECO:0000256" key="3">
    <source>
        <dbReference type="ARBA" id="ARBA00022729"/>
    </source>
</evidence>
<dbReference type="InterPro" id="IPR001283">
    <property type="entry name" value="CRISP-related"/>
</dbReference>
<evidence type="ECO:0000256" key="7">
    <source>
        <dbReference type="SAM" id="SignalP"/>
    </source>
</evidence>
<comment type="similarity">
    <text evidence="2">Belongs to the CRISP family.</text>
</comment>
<keyword evidence="5" id="KW-1015">Disulfide bond</keyword>
<dbReference type="FunFam" id="3.40.33.10:FF:000006">
    <property type="entry name" value="Putative pathogenesis-related protein 1"/>
    <property type="match status" value="1"/>
</dbReference>
<dbReference type="PRINTS" id="PR00837">
    <property type="entry name" value="V5TPXLIKE"/>
</dbReference>
<dbReference type="InterPro" id="IPR014044">
    <property type="entry name" value="CAP_dom"/>
</dbReference>
<dbReference type="GO" id="GO:0005615">
    <property type="term" value="C:extracellular space"/>
    <property type="evidence" value="ECO:0000318"/>
    <property type="project" value="GO_Central"/>
</dbReference>
<dbReference type="OrthoDB" id="337038at2759"/>
<dbReference type="SUPFAM" id="SSF55797">
    <property type="entry name" value="PR-1-like"/>
    <property type="match status" value="1"/>
</dbReference>
<dbReference type="PRINTS" id="PR00838">
    <property type="entry name" value="V5ALLERGEN"/>
</dbReference>
<dbReference type="Proteomes" id="UP000813463">
    <property type="component" value="Chromosome 2"/>
</dbReference>
<feature type="domain" description="SCP" evidence="8">
    <location>
        <begin position="29"/>
        <end position="161"/>
    </location>
</feature>
<dbReference type="Gene3D" id="3.40.33.10">
    <property type="entry name" value="CAP"/>
    <property type="match status" value="1"/>
</dbReference>
<evidence type="ECO:0000256" key="2">
    <source>
        <dbReference type="ARBA" id="ARBA00009923"/>
    </source>
</evidence>
<reference evidence="9" key="1">
    <citation type="journal article" date="2021" name="Nat. Commun.">
        <title>Genomic analyses provide insights into spinach domestication and the genetic basis of agronomic traits.</title>
        <authorList>
            <person name="Cai X."/>
            <person name="Sun X."/>
            <person name="Xu C."/>
            <person name="Sun H."/>
            <person name="Wang X."/>
            <person name="Ge C."/>
            <person name="Zhang Z."/>
            <person name="Wang Q."/>
            <person name="Fei Z."/>
            <person name="Jiao C."/>
            <person name="Wang Q."/>
        </authorList>
    </citation>
    <scope>NUCLEOTIDE SEQUENCE [LARGE SCALE GENOMIC DNA]</scope>
    <source>
        <strain evidence="9">cv. Varoflay</strain>
    </source>
</reference>
<evidence type="ECO:0000256" key="1">
    <source>
        <dbReference type="ARBA" id="ARBA00003143"/>
    </source>
</evidence>
<comment type="function">
    <text evidence="1">Probably involved in the defense reaction of plants against pathogens.</text>
</comment>
<dbReference type="GO" id="GO:0098542">
    <property type="term" value="P:defense response to other organism"/>
    <property type="evidence" value="ECO:0007669"/>
    <property type="project" value="UniProtKB-ARBA"/>
</dbReference>
<evidence type="ECO:0000313" key="9">
    <source>
        <dbReference type="Proteomes" id="UP000813463"/>
    </source>
</evidence>